<name>A0AAU7DP66_9BACT</name>
<dbReference type="SMART" id="SM00100">
    <property type="entry name" value="cNMP"/>
    <property type="match status" value="1"/>
</dbReference>
<dbReference type="RefSeq" id="WP_348264426.1">
    <property type="nucleotide sequence ID" value="NZ_CP121196.1"/>
</dbReference>
<dbReference type="SUPFAM" id="SSF46785">
    <property type="entry name" value="Winged helix' DNA-binding domain"/>
    <property type="match status" value="1"/>
</dbReference>
<evidence type="ECO:0000256" key="3">
    <source>
        <dbReference type="ARBA" id="ARBA00023163"/>
    </source>
</evidence>
<dbReference type="InterPro" id="IPR050397">
    <property type="entry name" value="Env_Response_Regulators"/>
</dbReference>
<dbReference type="Gene3D" id="2.60.120.10">
    <property type="entry name" value="Jelly Rolls"/>
    <property type="match status" value="1"/>
</dbReference>
<proteinExistence type="predicted"/>
<evidence type="ECO:0000256" key="1">
    <source>
        <dbReference type="ARBA" id="ARBA00023015"/>
    </source>
</evidence>
<dbReference type="CDD" id="cd00038">
    <property type="entry name" value="CAP_ED"/>
    <property type="match status" value="1"/>
</dbReference>
<dbReference type="AlphaFoldDB" id="A0AAU7DP66"/>
<protein>
    <submittedName>
        <fullName evidence="6">Crp/Fnr family transcriptional regulator</fullName>
    </submittedName>
</protein>
<dbReference type="PANTHER" id="PTHR24567">
    <property type="entry name" value="CRP FAMILY TRANSCRIPTIONAL REGULATORY PROTEIN"/>
    <property type="match status" value="1"/>
</dbReference>
<dbReference type="Pfam" id="PF00027">
    <property type="entry name" value="cNMP_binding"/>
    <property type="match status" value="1"/>
</dbReference>
<accession>A0AAU7DP66</accession>
<dbReference type="PANTHER" id="PTHR24567:SF74">
    <property type="entry name" value="HTH-TYPE TRANSCRIPTIONAL REGULATOR ARCR"/>
    <property type="match status" value="1"/>
</dbReference>
<evidence type="ECO:0000259" key="5">
    <source>
        <dbReference type="PROSITE" id="PS51063"/>
    </source>
</evidence>
<dbReference type="InterPro" id="IPR000595">
    <property type="entry name" value="cNMP-bd_dom"/>
</dbReference>
<dbReference type="InterPro" id="IPR012318">
    <property type="entry name" value="HTH_CRP"/>
</dbReference>
<dbReference type="GO" id="GO:0003677">
    <property type="term" value="F:DNA binding"/>
    <property type="evidence" value="ECO:0007669"/>
    <property type="project" value="UniProtKB-KW"/>
</dbReference>
<dbReference type="PROSITE" id="PS51063">
    <property type="entry name" value="HTH_CRP_2"/>
    <property type="match status" value="1"/>
</dbReference>
<keyword evidence="1" id="KW-0805">Transcription regulation</keyword>
<reference evidence="6" key="1">
    <citation type="submission" date="2023-03" db="EMBL/GenBank/DDBJ databases">
        <title>Edaphobacter sp.</title>
        <authorList>
            <person name="Huber K.J."/>
            <person name="Papendorf J."/>
            <person name="Pilke C."/>
            <person name="Bunk B."/>
            <person name="Sproeer C."/>
            <person name="Pester M."/>
        </authorList>
    </citation>
    <scope>NUCLEOTIDE SEQUENCE</scope>
    <source>
        <strain evidence="6">DSM 110680</strain>
    </source>
</reference>
<dbReference type="Pfam" id="PF13545">
    <property type="entry name" value="HTH_Crp_2"/>
    <property type="match status" value="1"/>
</dbReference>
<evidence type="ECO:0000259" key="4">
    <source>
        <dbReference type="PROSITE" id="PS50042"/>
    </source>
</evidence>
<dbReference type="GO" id="GO:0003700">
    <property type="term" value="F:DNA-binding transcription factor activity"/>
    <property type="evidence" value="ECO:0007669"/>
    <property type="project" value="TreeGrafter"/>
</dbReference>
<evidence type="ECO:0000256" key="2">
    <source>
        <dbReference type="ARBA" id="ARBA00023125"/>
    </source>
</evidence>
<feature type="domain" description="Cyclic nucleotide-binding" evidence="4">
    <location>
        <begin position="9"/>
        <end position="96"/>
    </location>
</feature>
<gene>
    <name evidence="6" type="ORF">P8935_07810</name>
</gene>
<dbReference type="PROSITE" id="PS50042">
    <property type="entry name" value="CNMP_BINDING_3"/>
    <property type="match status" value="1"/>
</dbReference>
<organism evidence="6">
    <name type="scientific">Telmatobacter sp. DSM 110680</name>
    <dbReference type="NCBI Taxonomy" id="3036704"/>
    <lineage>
        <taxon>Bacteria</taxon>
        <taxon>Pseudomonadati</taxon>
        <taxon>Acidobacteriota</taxon>
        <taxon>Terriglobia</taxon>
        <taxon>Terriglobales</taxon>
        <taxon>Acidobacteriaceae</taxon>
        <taxon>Telmatobacter</taxon>
    </lineage>
</organism>
<dbReference type="EMBL" id="CP121196">
    <property type="protein sequence ID" value="XBH19211.1"/>
    <property type="molecule type" value="Genomic_DNA"/>
</dbReference>
<dbReference type="InterPro" id="IPR036388">
    <property type="entry name" value="WH-like_DNA-bd_sf"/>
</dbReference>
<dbReference type="GO" id="GO:0005829">
    <property type="term" value="C:cytosol"/>
    <property type="evidence" value="ECO:0007669"/>
    <property type="project" value="TreeGrafter"/>
</dbReference>
<dbReference type="SUPFAM" id="SSF51206">
    <property type="entry name" value="cAMP-binding domain-like"/>
    <property type="match status" value="1"/>
</dbReference>
<dbReference type="InterPro" id="IPR036390">
    <property type="entry name" value="WH_DNA-bd_sf"/>
</dbReference>
<sequence>MTAELPNLIINALPAALKSSLLTRLQPVDLPVGTVLTSPGQTPPFAHFMTSGMASVVTFMSDGTGAEVGVIGREGLVEAINLLGPASAPTTAFIQSEATALRMPFAELQQLFLAPGPLSQRILECVQSQGFILSQLAACHGLHEIEERLARWLLMVRDRLESDRFELTQEFLAEMLGARRTSVTLAAGTLQRSGLIKYSRGHIHVIDSEGLESAACECYPIVRNLVSRLYS</sequence>
<dbReference type="Gene3D" id="1.10.10.10">
    <property type="entry name" value="Winged helix-like DNA-binding domain superfamily/Winged helix DNA-binding domain"/>
    <property type="match status" value="1"/>
</dbReference>
<dbReference type="InterPro" id="IPR018490">
    <property type="entry name" value="cNMP-bd_dom_sf"/>
</dbReference>
<keyword evidence="3" id="KW-0804">Transcription</keyword>
<feature type="domain" description="HTH crp-type" evidence="5">
    <location>
        <begin position="143"/>
        <end position="209"/>
    </location>
</feature>
<keyword evidence="2" id="KW-0238">DNA-binding</keyword>
<evidence type="ECO:0000313" key="6">
    <source>
        <dbReference type="EMBL" id="XBH19211.1"/>
    </source>
</evidence>
<dbReference type="InterPro" id="IPR014710">
    <property type="entry name" value="RmlC-like_jellyroll"/>
</dbReference>